<reference evidence="2" key="1">
    <citation type="journal article" date="2014" name="Front. Microbiol.">
        <title>High frequency of phylogenetically diverse reductive dehalogenase-homologous genes in deep subseafloor sedimentary metagenomes.</title>
        <authorList>
            <person name="Kawai M."/>
            <person name="Futagami T."/>
            <person name="Toyoda A."/>
            <person name="Takaki Y."/>
            <person name="Nishi S."/>
            <person name="Hori S."/>
            <person name="Arai W."/>
            <person name="Tsubouchi T."/>
            <person name="Morono Y."/>
            <person name="Uchiyama I."/>
            <person name="Ito T."/>
            <person name="Fujiyama A."/>
            <person name="Inagaki F."/>
            <person name="Takami H."/>
        </authorList>
    </citation>
    <scope>NUCLEOTIDE SEQUENCE</scope>
    <source>
        <strain evidence="2">Expedition CK06-06</strain>
    </source>
</reference>
<gene>
    <name evidence="2" type="ORF">S12H4_38697</name>
</gene>
<name>X1TSC1_9ZZZZ</name>
<protein>
    <submittedName>
        <fullName evidence="2">Uncharacterized protein</fullName>
    </submittedName>
</protein>
<evidence type="ECO:0000256" key="1">
    <source>
        <dbReference type="SAM" id="MobiDB-lite"/>
    </source>
</evidence>
<feature type="compositionally biased region" description="Polar residues" evidence="1">
    <location>
        <begin position="41"/>
        <end position="52"/>
    </location>
</feature>
<evidence type="ECO:0000313" key="2">
    <source>
        <dbReference type="EMBL" id="GAI94281.1"/>
    </source>
</evidence>
<accession>X1TSC1</accession>
<dbReference type="AlphaFoldDB" id="X1TSC1"/>
<feature type="region of interest" description="Disordered" evidence="1">
    <location>
        <begin position="33"/>
        <end position="56"/>
    </location>
</feature>
<comment type="caution">
    <text evidence="2">The sequence shown here is derived from an EMBL/GenBank/DDBJ whole genome shotgun (WGS) entry which is preliminary data.</text>
</comment>
<sequence>MSKKKGEKKRKGKYFNNFNMDSVRERLREMLKPRVDETPDDTGSTGTQSDLINKTDESIFENYLGGKWQEGYPREAP</sequence>
<proteinExistence type="predicted"/>
<organism evidence="2">
    <name type="scientific">marine sediment metagenome</name>
    <dbReference type="NCBI Taxonomy" id="412755"/>
    <lineage>
        <taxon>unclassified sequences</taxon>
        <taxon>metagenomes</taxon>
        <taxon>ecological metagenomes</taxon>
    </lineage>
</organism>
<dbReference type="EMBL" id="BARW01023317">
    <property type="protein sequence ID" value="GAI94281.1"/>
    <property type="molecule type" value="Genomic_DNA"/>
</dbReference>